<evidence type="ECO:0000256" key="1">
    <source>
        <dbReference type="ARBA" id="ARBA00004202"/>
    </source>
</evidence>
<evidence type="ECO:0000313" key="11">
    <source>
        <dbReference type="EMBL" id="RWU21376.1"/>
    </source>
</evidence>
<dbReference type="EMBL" id="QJRG01000047">
    <property type="protein sequence ID" value="RWU21376.1"/>
    <property type="molecule type" value="Genomic_DNA"/>
</dbReference>
<feature type="domain" description="ABC transporter" evidence="10">
    <location>
        <begin position="259"/>
        <end position="506"/>
    </location>
</feature>
<evidence type="ECO:0000256" key="4">
    <source>
        <dbReference type="ARBA" id="ARBA00022597"/>
    </source>
</evidence>
<dbReference type="InterPro" id="IPR003439">
    <property type="entry name" value="ABC_transporter-like_ATP-bd"/>
</dbReference>
<keyword evidence="2" id="KW-0813">Transport</keyword>
<dbReference type="OrthoDB" id="9776369at2"/>
<evidence type="ECO:0000256" key="3">
    <source>
        <dbReference type="ARBA" id="ARBA00022475"/>
    </source>
</evidence>
<keyword evidence="7" id="KW-0067">ATP-binding</keyword>
<organism evidence="11 12">
    <name type="scientific">Pseudomonas alkylphenolica</name>
    <dbReference type="NCBI Taxonomy" id="237609"/>
    <lineage>
        <taxon>Bacteria</taxon>
        <taxon>Pseudomonadati</taxon>
        <taxon>Pseudomonadota</taxon>
        <taxon>Gammaproteobacteria</taxon>
        <taxon>Pseudomonadales</taxon>
        <taxon>Pseudomonadaceae</taxon>
        <taxon>Pseudomonas</taxon>
    </lineage>
</organism>
<evidence type="ECO:0000256" key="8">
    <source>
        <dbReference type="ARBA" id="ARBA00022967"/>
    </source>
</evidence>
<evidence type="ECO:0000313" key="12">
    <source>
        <dbReference type="Proteomes" id="UP000288983"/>
    </source>
</evidence>
<evidence type="ECO:0000256" key="2">
    <source>
        <dbReference type="ARBA" id="ARBA00022448"/>
    </source>
</evidence>
<evidence type="ECO:0000256" key="7">
    <source>
        <dbReference type="ARBA" id="ARBA00022840"/>
    </source>
</evidence>
<dbReference type="Proteomes" id="UP000288983">
    <property type="component" value="Unassembled WGS sequence"/>
</dbReference>
<keyword evidence="9" id="KW-0472">Membrane</keyword>
<dbReference type="InterPro" id="IPR050107">
    <property type="entry name" value="ABC_carbohydrate_import_ATPase"/>
</dbReference>
<name>A0A443ZQK7_9PSED</name>
<dbReference type="PANTHER" id="PTHR43790:SF4">
    <property type="entry name" value="GUANOSINE IMPORT ATP-BINDING PROTEIN NUPO"/>
    <property type="match status" value="1"/>
</dbReference>
<sequence length="512" mass="55428">MPHSASSLRLELRAITKRYPGTLANDRIDLRISAGEIHALLGENGAGKSTLMKIIYGVTAPDSGEVVWQGQRVQVRDPAQARALGIGMVFQHFSLFETLTVAENIALALGRDAGTPKQLEPKIREVSQRYGMGLEPERLVHSLSIGERQRVEIVRCLMQDIRLLILDEPTSVLTPQEVDELFVTLRALAAEGCSILFISHKLGEVRALCDSATVLRGGRVAGACVPRECSDLQLARLMVGDAEGLEASYPKASGGLTRLRVDDLSWHNLDPFGTSLDRLRLEVRSGEIVGIAGVAGNGQDELLALLSGETRLPRGERERITLDQQPIANLHPDVRRRLGMAFVPAERLGHGAVPDMSLADNALLSSFHQGLVGHGMVRRGRVEALAENIVRRFGVKTPDIHTLARSLSGGNLQKFILGREVMQQPTLLVAAHPTWGVDVGAAATIHRELIALRDAGAAILVISEDLDELFQISDRLGALCSGRLSPLKATAHTTLTEVGRWMAGEFDNPAAA</sequence>
<dbReference type="Pfam" id="PF00005">
    <property type="entry name" value="ABC_tran"/>
    <property type="match status" value="2"/>
</dbReference>
<dbReference type="RefSeq" id="WP_128324977.1">
    <property type="nucleotide sequence ID" value="NZ_QJRG01000047.1"/>
</dbReference>
<feature type="domain" description="ABC transporter" evidence="10">
    <location>
        <begin position="10"/>
        <end position="242"/>
    </location>
</feature>
<dbReference type="GO" id="GO:0005524">
    <property type="term" value="F:ATP binding"/>
    <property type="evidence" value="ECO:0007669"/>
    <property type="project" value="UniProtKB-KW"/>
</dbReference>
<dbReference type="InterPro" id="IPR027417">
    <property type="entry name" value="P-loop_NTPase"/>
</dbReference>
<dbReference type="CDD" id="cd03215">
    <property type="entry name" value="ABC_Carb_Monos_II"/>
    <property type="match status" value="1"/>
</dbReference>
<dbReference type="AlphaFoldDB" id="A0A443ZQK7"/>
<dbReference type="FunFam" id="3.40.50.300:FF:000127">
    <property type="entry name" value="Ribose import ATP-binding protein RbsA"/>
    <property type="match status" value="1"/>
</dbReference>
<dbReference type="GO" id="GO:0016887">
    <property type="term" value="F:ATP hydrolysis activity"/>
    <property type="evidence" value="ECO:0007669"/>
    <property type="project" value="InterPro"/>
</dbReference>
<dbReference type="InterPro" id="IPR017871">
    <property type="entry name" value="ABC_transporter-like_CS"/>
</dbReference>
<comment type="caution">
    <text evidence="11">The sequence shown here is derived from an EMBL/GenBank/DDBJ whole genome shotgun (WGS) entry which is preliminary data.</text>
</comment>
<dbReference type="Gene3D" id="3.40.50.300">
    <property type="entry name" value="P-loop containing nucleotide triphosphate hydrolases"/>
    <property type="match status" value="2"/>
</dbReference>
<dbReference type="InterPro" id="IPR003593">
    <property type="entry name" value="AAA+_ATPase"/>
</dbReference>
<reference evidence="11 12" key="1">
    <citation type="submission" date="2018-06" db="EMBL/GenBank/DDBJ databases">
        <title>Bacteria isolated from soil of Wuhan.</title>
        <authorList>
            <person name="Wei X."/>
            <person name="Chunhua H."/>
        </authorList>
    </citation>
    <scope>NUCLEOTIDE SEQUENCE [LARGE SCALE GENOMIC DNA]</scope>
    <source>
        <strain evidence="12">xwS2</strain>
    </source>
</reference>
<evidence type="ECO:0000256" key="6">
    <source>
        <dbReference type="ARBA" id="ARBA00022741"/>
    </source>
</evidence>
<keyword evidence="5" id="KW-0677">Repeat</keyword>
<evidence type="ECO:0000259" key="10">
    <source>
        <dbReference type="PROSITE" id="PS50893"/>
    </source>
</evidence>
<keyword evidence="6" id="KW-0547">Nucleotide-binding</keyword>
<dbReference type="PROSITE" id="PS00211">
    <property type="entry name" value="ABC_TRANSPORTER_1"/>
    <property type="match status" value="1"/>
</dbReference>
<gene>
    <name evidence="11" type="ORF">DM813_19550</name>
</gene>
<proteinExistence type="predicted"/>
<evidence type="ECO:0000256" key="5">
    <source>
        <dbReference type="ARBA" id="ARBA00022737"/>
    </source>
</evidence>
<comment type="subcellular location">
    <subcellularLocation>
        <location evidence="1">Cell membrane</location>
        <topology evidence="1">Peripheral membrane protein</topology>
    </subcellularLocation>
</comment>
<keyword evidence="8" id="KW-1278">Translocase</keyword>
<dbReference type="PROSITE" id="PS50893">
    <property type="entry name" value="ABC_TRANSPORTER_2"/>
    <property type="match status" value="2"/>
</dbReference>
<keyword evidence="4" id="KW-0762">Sugar transport</keyword>
<dbReference type="SMART" id="SM00382">
    <property type="entry name" value="AAA"/>
    <property type="match status" value="1"/>
</dbReference>
<dbReference type="CDD" id="cd03216">
    <property type="entry name" value="ABC_Carb_Monos_I"/>
    <property type="match status" value="1"/>
</dbReference>
<dbReference type="GO" id="GO:0005886">
    <property type="term" value="C:plasma membrane"/>
    <property type="evidence" value="ECO:0007669"/>
    <property type="project" value="UniProtKB-SubCell"/>
</dbReference>
<protein>
    <submittedName>
        <fullName evidence="11">ABC transporter</fullName>
    </submittedName>
</protein>
<keyword evidence="3" id="KW-1003">Cell membrane</keyword>
<evidence type="ECO:0000256" key="9">
    <source>
        <dbReference type="ARBA" id="ARBA00023136"/>
    </source>
</evidence>
<dbReference type="PANTHER" id="PTHR43790">
    <property type="entry name" value="CARBOHYDRATE TRANSPORT ATP-BINDING PROTEIN MG119-RELATED"/>
    <property type="match status" value="1"/>
</dbReference>
<dbReference type="SUPFAM" id="SSF52540">
    <property type="entry name" value="P-loop containing nucleoside triphosphate hydrolases"/>
    <property type="match status" value="2"/>
</dbReference>
<accession>A0A443ZQK7</accession>